<organism evidence="14 15">
    <name type="scientific">Phoxinus phoxinus</name>
    <name type="common">Eurasian minnow</name>
    <dbReference type="NCBI Taxonomy" id="58324"/>
    <lineage>
        <taxon>Eukaryota</taxon>
        <taxon>Metazoa</taxon>
        <taxon>Chordata</taxon>
        <taxon>Craniata</taxon>
        <taxon>Vertebrata</taxon>
        <taxon>Euteleostomi</taxon>
        <taxon>Actinopterygii</taxon>
        <taxon>Neopterygii</taxon>
        <taxon>Teleostei</taxon>
        <taxon>Ostariophysi</taxon>
        <taxon>Cypriniformes</taxon>
        <taxon>Leuciscidae</taxon>
        <taxon>Phoxininae</taxon>
        <taxon>Phoxinus</taxon>
    </lineage>
</organism>
<feature type="compositionally biased region" description="Basic and acidic residues" evidence="10">
    <location>
        <begin position="39"/>
        <end position="54"/>
    </location>
</feature>
<evidence type="ECO:0000313" key="14">
    <source>
        <dbReference type="EMBL" id="KAK7153490.1"/>
    </source>
</evidence>
<dbReference type="PANTHER" id="PTHR13605:SF4">
    <property type="entry name" value="ER MEMBRANE PROTEIN COMPLEX SUBUNIT 7"/>
    <property type="match status" value="1"/>
</dbReference>
<evidence type="ECO:0000256" key="10">
    <source>
        <dbReference type="SAM" id="MobiDB-lite"/>
    </source>
</evidence>
<feature type="region of interest" description="Disordered" evidence="10">
    <location>
        <begin position="31"/>
        <end position="54"/>
    </location>
</feature>
<feature type="region of interest" description="Disordered" evidence="10">
    <location>
        <begin position="236"/>
        <end position="277"/>
    </location>
</feature>
<evidence type="ECO:0000256" key="8">
    <source>
        <dbReference type="ARBA" id="ARBA00044526"/>
    </source>
</evidence>
<keyword evidence="5 12" id="KW-0732">Signal</keyword>
<gene>
    <name evidence="14" type="ORF">R3I93_011416</name>
</gene>
<evidence type="ECO:0000256" key="9">
    <source>
        <dbReference type="ARBA" id="ARBA00044558"/>
    </source>
</evidence>
<keyword evidence="4 11" id="KW-0812">Transmembrane</keyword>
<evidence type="ECO:0000256" key="7">
    <source>
        <dbReference type="ARBA" id="ARBA00023136"/>
    </source>
</evidence>
<name>A0AAN9H647_9TELE</name>
<evidence type="ECO:0000313" key="15">
    <source>
        <dbReference type="Proteomes" id="UP001364617"/>
    </source>
</evidence>
<dbReference type="Proteomes" id="UP001364617">
    <property type="component" value="Unassembled WGS sequence"/>
</dbReference>
<keyword evidence="6 11" id="KW-1133">Transmembrane helix</keyword>
<feature type="compositionally biased region" description="Low complexity" evidence="10">
    <location>
        <begin position="249"/>
        <end position="261"/>
    </location>
</feature>
<evidence type="ECO:0000256" key="2">
    <source>
        <dbReference type="ARBA" id="ARBA00008880"/>
    </source>
</evidence>
<evidence type="ECO:0000256" key="12">
    <source>
        <dbReference type="SAM" id="SignalP"/>
    </source>
</evidence>
<feature type="domain" description="ER membrane protein complex subunit 7 beta-sandwich" evidence="13">
    <location>
        <begin position="75"/>
        <end position="185"/>
    </location>
</feature>
<feature type="transmembrane region" description="Helical" evidence="11">
    <location>
        <begin position="177"/>
        <end position="199"/>
    </location>
</feature>
<dbReference type="PANTHER" id="PTHR13605">
    <property type="entry name" value="ER MEMBRANE PROTEIN COMPLEX SUBUNIT 7"/>
    <property type="match status" value="1"/>
</dbReference>
<dbReference type="InterPro" id="IPR039163">
    <property type="entry name" value="EMC7"/>
</dbReference>
<comment type="subunit">
    <text evidence="3">Component of the ER membrane protein complex (EMC).</text>
</comment>
<evidence type="ECO:0000256" key="3">
    <source>
        <dbReference type="ARBA" id="ARBA00011276"/>
    </source>
</evidence>
<evidence type="ECO:0000256" key="4">
    <source>
        <dbReference type="ARBA" id="ARBA00022692"/>
    </source>
</evidence>
<evidence type="ECO:0000256" key="1">
    <source>
        <dbReference type="ARBA" id="ARBA00004167"/>
    </source>
</evidence>
<accession>A0AAN9H647</accession>
<evidence type="ECO:0000259" key="13">
    <source>
        <dbReference type="Pfam" id="PF09430"/>
    </source>
</evidence>
<dbReference type="GO" id="GO:0030246">
    <property type="term" value="F:carbohydrate binding"/>
    <property type="evidence" value="ECO:0007669"/>
    <property type="project" value="InterPro"/>
</dbReference>
<protein>
    <recommendedName>
        <fullName evidence="8">Endoplasmic reticulum membrane protein complex subunit 7</fullName>
    </recommendedName>
    <alternativeName>
        <fullName evidence="9">ER membrane protein complex subunit 7</fullName>
    </alternativeName>
</protein>
<comment type="caution">
    <text evidence="14">The sequence shown here is derived from an EMBL/GenBank/DDBJ whole genome shotgun (WGS) entry which is preliminary data.</text>
</comment>
<keyword evidence="15" id="KW-1185">Reference proteome</keyword>
<evidence type="ECO:0000256" key="5">
    <source>
        <dbReference type="ARBA" id="ARBA00022729"/>
    </source>
</evidence>
<dbReference type="InterPro" id="IPR019008">
    <property type="entry name" value="Beta_sandwich_EMC7"/>
</dbReference>
<feature type="signal peptide" evidence="12">
    <location>
        <begin position="1"/>
        <end position="25"/>
    </location>
</feature>
<comment type="subcellular location">
    <subcellularLocation>
        <location evidence="1">Membrane</location>
        <topology evidence="1">Single-pass membrane protein</topology>
    </subcellularLocation>
</comment>
<proteinExistence type="inferred from homology"/>
<reference evidence="14 15" key="1">
    <citation type="submission" date="2024-02" db="EMBL/GenBank/DDBJ databases">
        <title>Chromosome-level genome assembly of the Eurasian Minnow (Phoxinus phoxinus).</title>
        <authorList>
            <person name="Oriowo T.O."/>
            <person name="Martin S."/>
            <person name="Stange M."/>
            <person name="Chrysostomakis Y."/>
            <person name="Brown T."/>
            <person name="Winkler S."/>
            <person name="Kukowka S."/>
            <person name="Myers E.W."/>
            <person name="Bohne A."/>
        </authorList>
    </citation>
    <scope>NUCLEOTIDE SEQUENCE [LARGE SCALE GENOMIC DNA]</scope>
    <source>
        <strain evidence="14">ZFMK-TIS-60720</strain>
        <tissue evidence="14">Whole Organism</tissue>
    </source>
</reference>
<evidence type="ECO:0000256" key="11">
    <source>
        <dbReference type="SAM" id="Phobius"/>
    </source>
</evidence>
<dbReference type="Pfam" id="PF09430">
    <property type="entry name" value="EMC7_beta-sandw"/>
    <property type="match status" value="1"/>
</dbReference>
<dbReference type="SUPFAM" id="SSF49452">
    <property type="entry name" value="Starch-binding domain-like"/>
    <property type="match status" value="1"/>
</dbReference>
<comment type="similarity">
    <text evidence="2">Belongs to the EMC7 family.</text>
</comment>
<dbReference type="InterPro" id="IPR013784">
    <property type="entry name" value="Carb-bd-like_fold"/>
</dbReference>
<sequence>METRVRSRACACVALLLFALHASLGHEHIKVQEEEETPEDVKWRSPEEEQGKFRTPEGEVRVQVSGRALVPGVRTQDWISNARVLLDGDAYVGFIREDGGFSVSDVPSGSYVLEISSPTYRFQPVRVDITATGKMRARVVDYIRTSAVTRLPYPLQMRCAGPHHYFIPRETWIWSDFLMNPMVLMMVLPLLIVVLLPKVMNSSDPEMKREMEQSMNMLNSNQDLPDVSEIVTRFFSPPKSHGRPGGGARATVGGAASVRGGAPRRRSKMNTAVTYSE</sequence>
<dbReference type="EMBL" id="JAYKXH010000011">
    <property type="protein sequence ID" value="KAK7153490.1"/>
    <property type="molecule type" value="Genomic_DNA"/>
</dbReference>
<keyword evidence="7 11" id="KW-0472">Membrane</keyword>
<dbReference type="AlphaFoldDB" id="A0AAN9H647"/>
<feature type="chain" id="PRO_5042989132" description="Endoplasmic reticulum membrane protein complex subunit 7" evidence="12">
    <location>
        <begin position="26"/>
        <end position="277"/>
    </location>
</feature>
<dbReference type="GO" id="GO:0072546">
    <property type="term" value="C:EMC complex"/>
    <property type="evidence" value="ECO:0007669"/>
    <property type="project" value="TreeGrafter"/>
</dbReference>
<evidence type="ECO:0000256" key="6">
    <source>
        <dbReference type="ARBA" id="ARBA00022989"/>
    </source>
</evidence>